<protein>
    <submittedName>
        <fullName evidence="2">Uncharacterized protein</fullName>
    </submittedName>
</protein>
<evidence type="ECO:0000313" key="2">
    <source>
        <dbReference type="EMBL" id="ABP51012.1"/>
    </source>
</evidence>
<feature type="region of interest" description="Disordered" evidence="1">
    <location>
        <begin position="352"/>
        <end position="371"/>
    </location>
</feature>
<dbReference type="InterPro" id="IPR017853">
    <property type="entry name" value="GH"/>
</dbReference>
<proteinExistence type="predicted"/>
<evidence type="ECO:0000313" key="3">
    <source>
        <dbReference type="Proteomes" id="UP000001567"/>
    </source>
</evidence>
<dbReference type="Proteomes" id="UP000001567">
    <property type="component" value="Chromosome"/>
</dbReference>
<dbReference type="KEGG" id="pas:Pars_1454"/>
<dbReference type="EMBL" id="CP000660">
    <property type="protein sequence ID" value="ABP51012.1"/>
    <property type="molecule type" value="Genomic_DNA"/>
</dbReference>
<gene>
    <name evidence="2" type="ordered locus">Pars_1454</name>
</gene>
<dbReference type="AlphaFoldDB" id="A4WKU5"/>
<sequence>MSDENLGFQEKFQESVAFQHIYYVAVDMAERAGVLLAATLLAAAFLHAADLLLWLVPWDPDNGTYEGLFPHLGRVAVGVVFAFDTWGLGNKTVSLQEALGYGQNGRWLAAQLAKLEAAYSRSNGSVYVSFFLSTTPWRYYIAEVTPAQLALLNHTLAKIAEATGGGRRLVVGTSEMGRLSRVGYYQIYALMRRALPHARLFYCADFNQDAEAVAEIYNYLAEKGVKLDYLCHHVYPWPAYDYNGSVAIPARYVEEILKLRKFAEERGAGYFIGEVGFRNGDVEGYLYPPLVEYRRFDPAAGYQATIKYYKDVVGQLAGLGISLVGIWNYDGWWGDPFGLWHNPHLSQLLTAATQPPAPPVDNSTRADDSTRAGGPIAAWAAKTGPEVYLLGAAVADAAAVPTPLEAAVLTAPVLYIAAKLAAKRRRARLTSFPP</sequence>
<name>A4WKU5_PYRAR</name>
<organism evidence="2 3">
    <name type="scientific">Pyrobaculum arsenaticum (strain DSM 13514 / JCM 11321 / PZ6)</name>
    <dbReference type="NCBI Taxonomy" id="340102"/>
    <lineage>
        <taxon>Archaea</taxon>
        <taxon>Thermoproteota</taxon>
        <taxon>Thermoprotei</taxon>
        <taxon>Thermoproteales</taxon>
        <taxon>Thermoproteaceae</taxon>
        <taxon>Pyrobaculum</taxon>
    </lineage>
</organism>
<accession>A4WKU5</accession>
<dbReference type="Gene3D" id="3.20.20.80">
    <property type="entry name" value="Glycosidases"/>
    <property type="match status" value="1"/>
</dbReference>
<reference evidence="2 3" key="1">
    <citation type="submission" date="2007-04" db="EMBL/GenBank/DDBJ databases">
        <title>Complete sequence of Pyrobaculum arsenaticum DSM 13514.</title>
        <authorList>
            <consortium name="US DOE Joint Genome Institute"/>
            <person name="Copeland A."/>
            <person name="Lucas S."/>
            <person name="Lapidus A."/>
            <person name="Barry K."/>
            <person name="Glavina del Rio T."/>
            <person name="Dalin E."/>
            <person name="Tice H."/>
            <person name="Pitluck S."/>
            <person name="Chain P."/>
            <person name="Malfatti S."/>
            <person name="Shin M."/>
            <person name="Vergez L."/>
            <person name="Schmutz J."/>
            <person name="Larimer F."/>
            <person name="Land M."/>
            <person name="Hauser L."/>
            <person name="Kyrpides N."/>
            <person name="Mikhailova N."/>
            <person name="Cozen A.E."/>
            <person name="Fitz-Gibbon S.T."/>
            <person name="House C.H."/>
            <person name="Saltikov C."/>
            <person name="Lowe T.M."/>
            <person name="Richardson P."/>
        </authorList>
    </citation>
    <scope>NUCLEOTIDE SEQUENCE [LARGE SCALE GENOMIC DNA]</scope>
    <source>
        <strain evidence="3">ATCC 700994 / DSM 13514 / JCM 11321 / PZ6</strain>
    </source>
</reference>
<evidence type="ECO:0000256" key="1">
    <source>
        <dbReference type="SAM" id="MobiDB-lite"/>
    </source>
</evidence>
<dbReference type="SUPFAM" id="SSF51445">
    <property type="entry name" value="(Trans)glycosidases"/>
    <property type="match status" value="1"/>
</dbReference>
<dbReference type="STRING" id="340102.Pars_1454"/>
<dbReference type="HOGENOM" id="CLU_631091_0_0_2"/>